<dbReference type="InterPro" id="IPR029055">
    <property type="entry name" value="Ntn_hydrolases_N"/>
</dbReference>
<evidence type="ECO:0000256" key="1">
    <source>
        <dbReference type="ARBA" id="ARBA00001049"/>
    </source>
</evidence>
<dbReference type="GO" id="GO:0036374">
    <property type="term" value="F:glutathione hydrolase activity"/>
    <property type="evidence" value="ECO:0007669"/>
    <property type="project" value="UniProtKB-UniRule"/>
</dbReference>
<dbReference type="Gene3D" id="3.60.20.40">
    <property type="match status" value="1"/>
</dbReference>
<dbReference type="PANTHER" id="PTHR43199">
    <property type="entry name" value="GLUTATHIONE HYDROLASE"/>
    <property type="match status" value="1"/>
</dbReference>
<keyword evidence="7 11" id="KW-0012">Acyltransferase</keyword>
<comment type="catalytic activity">
    <reaction evidence="1 11">
        <text>an S-substituted glutathione + H2O = an S-substituted L-cysteinylglycine + L-glutamate</text>
        <dbReference type="Rhea" id="RHEA:59468"/>
        <dbReference type="ChEBI" id="CHEBI:15377"/>
        <dbReference type="ChEBI" id="CHEBI:29985"/>
        <dbReference type="ChEBI" id="CHEBI:90779"/>
        <dbReference type="ChEBI" id="CHEBI:143103"/>
        <dbReference type="EC" id="3.4.19.13"/>
    </reaction>
</comment>
<dbReference type="Pfam" id="PF01019">
    <property type="entry name" value="G_glu_transpept"/>
    <property type="match status" value="1"/>
</dbReference>
<dbReference type="GO" id="GO:0006751">
    <property type="term" value="P:glutathione catabolic process"/>
    <property type="evidence" value="ECO:0007669"/>
    <property type="project" value="UniProtKB-UniRule"/>
</dbReference>
<name>A0A953T5R0_9BURK</name>
<keyword evidence="11" id="KW-0317">Glutathione biosynthesis</keyword>
<dbReference type="GO" id="GO:0103068">
    <property type="term" value="F:leukotriene C4 gamma-glutamyl transferase activity"/>
    <property type="evidence" value="ECO:0007669"/>
    <property type="project" value="UniProtKB-EC"/>
</dbReference>
<evidence type="ECO:0000256" key="7">
    <source>
        <dbReference type="ARBA" id="ARBA00023315"/>
    </source>
</evidence>
<dbReference type="EMBL" id="JAHXRI010000010">
    <property type="protein sequence ID" value="MBZ1351187.1"/>
    <property type="molecule type" value="Genomic_DNA"/>
</dbReference>
<comment type="similarity">
    <text evidence="3 11">Belongs to the gamma-glutamyltransferase family.</text>
</comment>
<evidence type="ECO:0000313" key="12">
    <source>
        <dbReference type="EMBL" id="MBZ1351187.1"/>
    </source>
</evidence>
<proteinExistence type="inferred from homology"/>
<dbReference type="NCBIfam" id="TIGR00066">
    <property type="entry name" value="g_glut_trans"/>
    <property type="match status" value="1"/>
</dbReference>
<evidence type="ECO:0000256" key="10">
    <source>
        <dbReference type="PIRSR" id="PIRSR600101-2"/>
    </source>
</evidence>
<dbReference type="EC" id="3.4.19.13" evidence="11"/>
<dbReference type="GO" id="GO:0006750">
    <property type="term" value="P:glutathione biosynthetic process"/>
    <property type="evidence" value="ECO:0007669"/>
    <property type="project" value="UniProtKB-KW"/>
</dbReference>
<keyword evidence="5 11" id="KW-0378">Hydrolase</keyword>
<evidence type="ECO:0000256" key="4">
    <source>
        <dbReference type="ARBA" id="ARBA00022679"/>
    </source>
</evidence>
<evidence type="ECO:0000256" key="5">
    <source>
        <dbReference type="ARBA" id="ARBA00022801"/>
    </source>
</evidence>
<dbReference type="SUPFAM" id="SSF56235">
    <property type="entry name" value="N-terminal nucleophile aminohydrolases (Ntn hydrolases)"/>
    <property type="match status" value="1"/>
</dbReference>
<comment type="catalytic activity">
    <reaction evidence="2 11">
        <text>glutathione + H2O = L-cysteinylglycine + L-glutamate</text>
        <dbReference type="Rhea" id="RHEA:28807"/>
        <dbReference type="ChEBI" id="CHEBI:15377"/>
        <dbReference type="ChEBI" id="CHEBI:29985"/>
        <dbReference type="ChEBI" id="CHEBI:57925"/>
        <dbReference type="ChEBI" id="CHEBI:61694"/>
        <dbReference type="EC" id="3.4.19.13"/>
    </reaction>
</comment>
<evidence type="ECO:0000256" key="2">
    <source>
        <dbReference type="ARBA" id="ARBA00001089"/>
    </source>
</evidence>
<dbReference type="PRINTS" id="PR01210">
    <property type="entry name" value="GGTRANSPTASE"/>
</dbReference>
<comment type="subunit">
    <text evidence="11">This enzyme consists of two polypeptide chains, which are synthesized in precursor form from a single polypeptide.</text>
</comment>
<dbReference type="InterPro" id="IPR000101">
    <property type="entry name" value="GGT_peptidase"/>
</dbReference>
<evidence type="ECO:0000256" key="8">
    <source>
        <dbReference type="ARBA" id="ARBA00047417"/>
    </source>
</evidence>
<dbReference type="RefSeq" id="WP_259661603.1">
    <property type="nucleotide sequence ID" value="NZ_JAHXRI010000010.1"/>
</dbReference>
<dbReference type="Proteomes" id="UP000739565">
    <property type="component" value="Unassembled WGS sequence"/>
</dbReference>
<protein>
    <recommendedName>
        <fullName evidence="11">Glutathione hydrolase proenzyme</fullName>
        <ecNumber evidence="11">2.3.2.2</ecNumber>
        <ecNumber evidence="11">3.4.19.13</ecNumber>
    </recommendedName>
    <component>
        <recommendedName>
            <fullName evidence="11">Glutathione hydrolase large chain</fullName>
        </recommendedName>
    </component>
    <component>
        <recommendedName>
            <fullName evidence="11">Glutathione hydrolase small chain</fullName>
        </recommendedName>
    </component>
</protein>
<reference evidence="12" key="1">
    <citation type="submission" date="2021-07" db="EMBL/GenBank/DDBJ databases">
        <title>New genus and species of the family Alcaligenaceae.</title>
        <authorList>
            <person name="Hahn M.W."/>
        </authorList>
    </citation>
    <scope>NUCLEOTIDE SEQUENCE</scope>
    <source>
        <strain evidence="12">LF4-65</strain>
    </source>
</reference>
<evidence type="ECO:0000256" key="11">
    <source>
        <dbReference type="RuleBase" id="RU368036"/>
    </source>
</evidence>
<evidence type="ECO:0000313" key="13">
    <source>
        <dbReference type="Proteomes" id="UP000739565"/>
    </source>
</evidence>
<accession>A0A953T5R0</accession>
<dbReference type="InterPro" id="IPR043138">
    <property type="entry name" value="GGT_lsub"/>
</dbReference>
<evidence type="ECO:0000256" key="3">
    <source>
        <dbReference type="ARBA" id="ARBA00009381"/>
    </source>
</evidence>
<dbReference type="PANTHER" id="PTHR43199:SF1">
    <property type="entry name" value="GLUTATHIONE HYDROLASE PROENZYME"/>
    <property type="match status" value="1"/>
</dbReference>
<dbReference type="AlphaFoldDB" id="A0A953T5R0"/>
<comment type="caution">
    <text evidence="12">The sequence shown here is derived from an EMBL/GenBank/DDBJ whole genome shotgun (WGS) entry which is preliminary data.</text>
</comment>
<dbReference type="InterPro" id="IPR043137">
    <property type="entry name" value="GGT_ssub_C"/>
</dbReference>
<comment type="PTM">
    <text evidence="11">Cleaved by autocatalysis into a large and a small subunit.</text>
</comment>
<dbReference type="InterPro" id="IPR051792">
    <property type="entry name" value="GGT_bact"/>
</dbReference>
<keyword evidence="13" id="KW-1185">Reference proteome</keyword>
<feature type="binding site" evidence="10">
    <location>
        <position position="436"/>
    </location>
    <ligand>
        <name>L-glutamate</name>
        <dbReference type="ChEBI" id="CHEBI:29985"/>
    </ligand>
</feature>
<sequence length="534" mass="56838">MKGVVVCPQPRAAEVGAEILEKGGNAFDAALATAFSQMVNDPFMCGLGGMGTLHYFHAATGTSGMIDFYNRAGSKVRPDMWEKDCKGRTPISGYSLFDDFRSEIGYTAVMTPGTPAGLGLFHAKLGSMPWADLIAPAIAQANEGILVTPNLASVWSGYAQPGIPDGLTRIRKTAECARVYLHPEGRLFKVGDVMRLPDYARTLERLAKGGWREFHQGALGDEIARDLQANGAFVTREDLADYQPEESAPLVGSYRGYEVRSNPPPGSGATLIEMLQILEHFDLSALDHGSARHIDLVARAMGAAHVDRNAYLGDPRFADVPTDMLISKKRAAYWADRIKSGQYAGGQEEAPPGCTTHVCVMDAEGNAVSMTHTLGTAAGVVTPGLGFNYNNSMKLFDPVPNKKNSMAPGKARTTGMVPTMLLKDGKPVLLAGAPGGSVIISATLQSILNVVDFGMSPVEAVTVPRIHCEGLGIHTEATVPRSVIKELRALGHTVHQSAHSFEPSMSRAHVISTIGGRMRGGADPRGGAGVVYAR</sequence>
<evidence type="ECO:0000256" key="6">
    <source>
        <dbReference type="ARBA" id="ARBA00023145"/>
    </source>
</evidence>
<dbReference type="Gene3D" id="1.10.246.130">
    <property type="match status" value="1"/>
</dbReference>
<dbReference type="EC" id="2.3.2.2" evidence="11"/>
<keyword evidence="4 11" id="KW-0808">Transferase</keyword>
<organism evidence="12 13">
    <name type="scientific">Zwartia hollandica</name>
    <dbReference type="NCBI Taxonomy" id="324606"/>
    <lineage>
        <taxon>Bacteria</taxon>
        <taxon>Pseudomonadati</taxon>
        <taxon>Pseudomonadota</taxon>
        <taxon>Betaproteobacteria</taxon>
        <taxon>Burkholderiales</taxon>
        <taxon>Alcaligenaceae</taxon>
        <taxon>Zwartia</taxon>
    </lineage>
</organism>
<comment type="catalytic activity">
    <reaction evidence="8 11">
        <text>an N-terminal (5-L-glutamyl)-[peptide] + an alpha-amino acid = 5-L-glutamyl amino acid + an N-terminal L-alpha-aminoacyl-[peptide]</text>
        <dbReference type="Rhea" id="RHEA:23904"/>
        <dbReference type="Rhea" id="RHEA-COMP:9780"/>
        <dbReference type="Rhea" id="RHEA-COMP:9795"/>
        <dbReference type="ChEBI" id="CHEBI:77644"/>
        <dbReference type="ChEBI" id="CHEBI:78597"/>
        <dbReference type="ChEBI" id="CHEBI:78599"/>
        <dbReference type="ChEBI" id="CHEBI:78608"/>
        <dbReference type="EC" id="2.3.2.2"/>
    </reaction>
</comment>
<comment type="pathway">
    <text evidence="11">Sulfur metabolism; glutathione metabolism.</text>
</comment>
<feature type="active site" description="Nucleophile" evidence="9">
    <location>
        <position position="355"/>
    </location>
</feature>
<keyword evidence="6 11" id="KW-0865">Zymogen</keyword>
<gene>
    <name evidence="12" type="primary">ggt</name>
    <name evidence="12" type="ORF">KZZ10_11065</name>
</gene>
<evidence type="ECO:0000256" key="9">
    <source>
        <dbReference type="PIRSR" id="PIRSR600101-1"/>
    </source>
</evidence>